<dbReference type="InterPro" id="IPR011051">
    <property type="entry name" value="RmlC_Cupin_sf"/>
</dbReference>
<dbReference type="Gene3D" id="2.60.120.10">
    <property type="entry name" value="Jelly Rolls"/>
    <property type="match status" value="1"/>
</dbReference>
<comment type="caution">
    <text evidence="2">The sequence shown here is derived from an EMBL/GenBank/DDBJ whole genome shotgun (WGS) entry which is preliminary data.</text>
</comment>
<feature type="domain" description="DUF985" evidence="1">
    <location>
        <begin position="46"/>
        <end position="208"/>
    </location>
</feature>
<dbReference type="SUPFAM" id="SSF51182">
    <property type="entry name" value="RmlC-like cupins"/>
    <property type="match status" value="1"/>
</dbReference>
<dbReference type="InterPro" id="IPR039935">
    <property type="entry name" value="YML079W-like"/>
</dbReference>
<organism evidence="2 3">
    <name type="scientific">Sarocladium strictum</name>
    <name type="common">Black bundle disease fungus</name>
    <name type="synonym">Acremonium strictum</name>
    <dbReference type="NCBI Taxonomy" id="5046"/>
    <lineage>
        <taxon>Eukaryota</taxon>
        <taxon>Fungi</taxon>
        <taxon>Dikarya</taxon>
        <taxon>Ascomycota</taxon>
        <taxon>Pezizomycotina</taxon>
        <taxon>Sordariomycetes</taxon>
        <taxon>Hypocreomycetidae</taxon>
        <taxon>Hypocreales</taxon>
        <taxon>Sarocladiaceae</taxon>
        <taxon>Sarocladium</taxon>
    </lineage>
</organism>
<evidence type="ECO:0000313" key="3">
    <source>
        <dbReference type="Proteomes" id="UP001175261"/>
    </source>
</evidence>
<protein>
    <recommendedName>
        <fullName evidence="1">DUF985 domain-containing protein</fullName>
    </recommendedName>
</protein>
<accession>A0AA39GCW0</accession>
<gene>
    <name evidence="2" type="ORF">NLU13_7468</name>
</gene>
<reference evidence="2" key="1">
    <citation type="submission" date="2022-10" db="EMBL/GenBank/DDBJ databases">
        <title>Determination and structural analysis of whole genome sequence of Sarocladium strictum F4-1.</title>
        <authorList>
            <person name="Hu L."/>
            <person name="Jiang Y."/>
        </authorList>
    </citation>
    <scope>NUCLEOTIDE SEQUENCE</scope>
    <source>
        <strain evidence="2">F4-1</strain>
    </source>
</reference>
<dbReference type="PANTHER" id="PTHR33387:SF3">
    <property type="entry name" value="DUF985 DOMAIN-CONTAINING PROTEIN"/>
    <property type="match status" value="1"/>
</dbReference>
<dbReference type="Pfam" id="PF06172">
    <property type="entry name" value="Cupin_5"/>
    <property type="match status" value="1"/>
</dbReference>
<proteinExistence type="predicted"/>
<sequence>MPAQTFNGTNGANGHQVKGKTVANTHIIRPKPTFTPSTGPESAAVQSTINSLSLSEHIEGGYFVLTDLSPTSLPSPYPPYPLSPRTMAITSAFHNNTVSPTRLLSTTIFYYLTPNRPMGSFHKNRSRIIHTLHRGRGQYVLIHEDGRVETFVVGKNIEQGEKLSWVVEGGAYKASFLLEDEQGKGSSEGLLISETVVPGFDYADHEFLEESKLRRLVPDSQADALRWLVREH</sequence>
<dbReference type="CDD" id="cd06121">
    <property type="entry name" value="cupin_YML079wp"/>
    <property type="match status" value="1"/>
</dbReference>
<evidence type="ECO:0000259" key="1">
    <source>
        <dbReference type="Pfam" id="PF06172"/>
    </source>
</evidence>
<keyword evidence="3" id="KW-1185">Reference proteome</keyword>
<dbReference type="InterPro" id="IPR009327">
    <property type="entry name" value="Cupin_DUF985"/>
</dbReference>
<name>A0AA39GCW0_SARSR</name>
<dbReference type="Proteomes" id="UP001175261">
    <property type="component" value="Unassembled WGS sequence"/>
</dbReference>
<evidence type="ECO:0000313" key="2">
    <source>
        <dbReference type="EMBL" id="KAK0384990.1"/>
    </source>
</evidence>
<dbReference type="EMBL" id="JAPDFR010000007">
    <property type="protein sequence ID" value="KAK0384990.1"/>
    <property type="molecule type" value="Genomic_DNA"/>
</dbReference>
<dbReference type="PANTHER" id="PTHR33387">
    <property type="entry name" value="RMLC-LIKE JELLY ROLL FOLD PROTEIN"/>
    <property type="match status" value="1"/>
</dbReference>
<dbReference type="AlphaFoldDB" id="A0AA39GCW0"/>
<dbReference type="InterPro" id="IPR014710">
    <property type="entry name" value="RmlC-like_jellyroll"/>
</dbReference>